<dbReference type="CDD" id="cd14502">
    <property type="entry name" value="RNA_5'-triphosphatase"/>
    <property type="match status" value="1"/>
</dbReference>
<dbReference type="Proteomes" id="UP000028545">
    <property type="component" value="Unassembled WGS sequence"/>
</dbReference>
<feature type="compositionally biased region" description="Low complexity" evidence="1">
    <location>
        <begin position="349"/>
        <end position="358"/>
    </location>
</feature>
<feature type="domain" description="Tyrosine specific protein phosphatases" evidence="2">
    <location>
        <begin position="524"/>
        <end position="589"/>
    </location>
</feature>
<evidence type="ECO:0000256" key="1">
    <source>
        <dbReference type="SAM" id="MobiDB-lite"/>
    </source>
</evidence>
<evidence type="ECO:0000313" key="4">
    <source>
        <dbReference type="Proteomes" id="UP000028545"/>
    </source>
</evidence>
<evidence type="ECO:0000313" key="3">
    <source>
        <dbReference type="EMBL" id="KEZ45326.1"/>
    </source>
</evidence>
<dbReference type="PROSITE" id="PS00383">
    <property type="entry name" value="TYR_PHOSPHATASE_1"/>
    <property type="match status" value="1"/>
</dbReference>
<dbReference type="SUPFAM" id="SSF52799">
    <property type="entry name" value="(Phosphotyrosine protein) phosphatases II"/>
    <property type="match status" value="1"/>
</dbReference>
<evidence type="ECO:0000259" key="2">
    <source>
        <dbReference type="PROSITE" id="PS50056"/>
    </source>
</evidence>
<dbReference type="InterPro" id="IPR000387">
    <property type="entry name" value="Tyr_Pase_dom"/>
</dbReference>
<dbReference type="AlphaFoldDB" id="A0A084GDB4"/>
<keyword evidence="4" id="KW-1185">Reference proteome</keyword>
<dbReference type="VEuPathDB" id="FungiDB:SAPIO_CDS2135"/>
<dbReference type="SUPFAM" id="SSF53474">
    <property type="entry name" value="alpha/beta-Hydrolases"/>
    <property type="match status" value="1"/>
</dbReference>
<dbReference type="PROSITE" id="PS50056">
    <property type="entry name" value="TYR_PHOSPHATASE_2"/>
    <property type="match status" value="1"/>
</dbReference>
<dbReference type="GeneID" id="27721207"/>
<reference evidence="3 4" key="1">
    <citation type="journal article" date="2014" name="Genome Announc.">
        <title>Draft genome sequence of the pathogenic fungus Scedosporium apiospermum.</title>
        <authorList>
            <person name="Vandeputte P."/>
            <person name="Ghamrawi S."/>
            <person name="Rechenmann M."/>
            <person name="Iltis A."/>
            <person name="Giraud S."/>
            <person name="Fleury M."/>
            <person name="Thornton C."/>
            <person name="Delhaes L."/>
            <person name="Meyer W."/>
            <person name="Papon N."/>
            <person name="Bouchara J.P."/>
        </authorList>
    </citation>
    <scope>NUCLEOTIDE SEQUENCE [LARGE SCALE GENOMIC DNA]</scope>
    <source>
        <strain evidence="3 4">IHEM 14462</strain>
    </source>
</reference>
<dbReference type="EMBL" id="JOWA01000085">
    <property type="protein sequence ID" value="KEZ45326.1"/>
    <property type="molecule type" value="Genomic_DNA"/>
</dbReference>
<dbReference type="GO" id="GO:0004484">
    <property type="term" value="F:mRNA guanylyltransferase activity"/>
    <property type="evidence" value="ECO:0007669"/>
    <property type="project" value="TreeGrafter"/>
</dbReference>
<protein>
    <recommendedName>
        <fullName evidence="2">Tyrosine specific protein phosphatases domain-containing protein</fullName>
    </recommendedName>
</protein>
<dbReference type="InterPro" id="IPR029021">
    <property type="entry name" value="Prot-tyrosine_phosphatase-like"/>
</dbReference>
<organism evidence="3 4">
    <name type="scientific">Pseudallescheria apiosperma</name>
    <name type="common">Scedosporium apiospermum</name>
    <dbReference type="NCBI Taxonomy" id="563466"/>
    <lineage>
        <taxon>Eukaryota</taxon>
        <taxon>Fungi</taxon>
        <taxon>Dikarya</taxon>
        <taxon>Ascomycota</taxon>
        <taxon>Pezizomycotina</taxon>
        <taxon>Sordariomycetes</taxon>
        <taxon>Hypocreomycetidae</taxon>
        <taxon>Microascales</taxon>
        <taxon>Microascaceae</taxon>
        <taxon>Scedosporium</taxon>
    </lineage>
</organism>
<dbReference type="FunFam" id="3.40.50.1820:FF:000273">
    <property type="entry name" value="Dual specificity phosphatase catalytic domain protein"/>
    <property type="match status" value="1"/>
</dbReference>
<dbReference type="Pfam" id="PF00782">
    <property type="entry name" value="DSPc"/>
    <property type="match status" value="1"/>
</dbReference>
<dbReference type="RefSeq" id="XP_016645125.1">
    <property type="nucleotide sequence ID" value="XM_016785247.1"/>
</dbReference>
<accession>A0A084GDB4</accession>
<dbReference type="Gene3D" id="3.90.190.10">
    <property type="entry name" value="Protein tyrosine phosphatase superfamily"/>
    <property type="match status" value="1"/>
</dbReference>
<comment type="caution">
    <text evidence="3">The sequence shown here is derived from an EMBL/GenBank/DDBJ whole genome shotgun (WGS) entry which is preliminary data.</text>
</comment>
<dbReference type="OMA" id="PGIRHGH"/>
<dbReference type="KEGG" id="sapo:SAPIO_CDS2135"/>
<dbReference type="HOGENOM" id="CLU_013931_1_0_1"/>
<dbReference type="InterPro" id="IPR051029">
    <property type="entry name" value="mRNA_Capping_Enz/RNA_Phosphat"/>
</dbReference>
<dbReference type="InterPro" id="IPR016130">
    <property type="entry name" value="Tyr_Pase_AS"/>
</dbReference>
<name>A0A084GDB4_PSEDA</name>
<proteinExistence type="predicted"/>
<dbReference type="Gene3D" id="3.40.50.1820">
    <property type="entry name" value="alpha/beta hydrolase"/>
    <property type="match status" value="1"/>
</dbReference>
<dbReference type="InterPro" id="IPR000073">
    <property type="entry name" value="AB_hydrolase_1"/>
</dbReference>
<dbReference type="FunFam" id="3.90.190.10:FF:000090">
    <property type="entry name" value="Dual specificity phosphatase catalytic domain protein"/>
    <property type="match status" value="1"/>
</dbReference>
<dbReference type="PANTHER" id="PTHR10367">
    <property type="entry name" value="MRNA-CAPPING ENZYME"/>
    <property type="match status" value="1"/>
</dbReference>
<dbReference type="Pfam" id="PF00561">
    <property type="entry name" value="Abhydrolase_1"/>
    <property type="match status" value="1"/>
</dbReference>
<sequence>MSVDPVQTDPPLLSDHSEIKTYTTSKFTYPNLRIFYRRHPKADELPKVPSPLPLLVFIHGLGGSVAQFHPLLTSLLPIASCLAIDLPGCGRSEFSEKAWAAYTTEALTELLEIIIESYRDKKAGQQVVLIGHSMGSALCAHLSSKELPHVTNLVNNIVGLVGICPVSGPPPEDKVKTFRMLLWIPGWIFNLWRMWDRRGDVNSASVTRFVGENADAESRRLQHIFNCQSRTPVWRRMAYGSLPVYKDGVPVGGLPTSEIWKGLEMPIFLVAGKADKITPPTEATKLASLFEAGPTIKAQLGSLEDSSASAAASSTTVEDTQAPEDNDADDLKVPRVSADSDIDSPDSEPTTPRTPNPRNHTDEDIPEQPLHPRGVMKTLIMPSPANHALLYMPLTVRILAGNVSDFLSTYVTGRLALSWQLQYLAKEGKWEMKNLAKWKSVQPVSRPIGPADKPVFVAMKTLREVDEVHCPSEFVKNWGDKIADIIDISRDQPSYDPTGLQKGGIAYHKLSTVSKIPPTDEDVEKFVSLVDSIRSSRPAGETRELIGVHCHYGFNRTGYFIVSYLVERCGFTVEDAMAEFAKARPNGIRHQHFRDKLCMKYGMLVRNAEQES</sequence>
<dbReference type="OrthoDB" id="428974at2759"/>
<gene>
    <name evidence="3" type="ORF">SAPIO_CDS2135</name>
</gene>
<feature type="region of interest" description="Disordered" evidence="1">
    <location>
        <begin position="301"/>
        <end position="370"/>
    </location>
</feature>
<dbReference type="GO" id="GO:0006370">
    <property type="term" value="P:7-methylguanosine mRNA capping"/>
    <property type="evidence" value="ECO:0007669"/>
    <property type="project" value="TreeGrafter"/>
</dbReference>
<dbReference type="PANTHER" id="PTHR10367:SF25">
    <property type="entry name" value="DUAL SPECIFICITY PHOSPHATASE CATALYTIC DOMAIN PROTEIN (AFU_ORTHOLOGUE AFUA_1G03540)"/>
    <property type="match status" value="1"/>
</dbReference>
<dbReference type="InterPro" id="IPR029058">
    <property type="entry name" value="AB_hydrolase_fold"/>
</dbReference>
<dbReference type="InterPro" id="IPR000340">
    <property type="entry name" value="Dual-sp_phosphatase_cat-dom"/>
</dbReference>